<dbReference type="RefSeq" id="WP_305008565.1">
    <property type="nucleotide sequence ID" value="NZ_JAUQSY010000017.1"/>
</dbReference>
<evidence type="ECO:0000313" key="3">
    <source>
        <dbReference type="Proteomes" id="UP001176429"/>
    </source>
</evidence>
<organism evidence="2 3">
    <name type="scientific">Hymenobacter aranciens</name>
    <dbReference type="NCBI Taxonomy" id="3063996"/>
    <lineage>
        <taxon>Bacteria</taxon>
        <taxon>Pseudomonadati</taxon>
        <taxon>Bacteroidota</taxon>
        <taxon>Cytophagia</taxon>
        <taxon>Cytophagales</taxon>
        <taxon>Hymenobacteraceae</taxon>
        <taxon>Hymenobacter</taxon>
    </lineage>
</organism>
<name>A0ABT9BFV9_9BACT</name>
<proteinExistence type="predicted"/>
<evidence type="ECO:0000313" key="2">
    <source>
        <dbReference type="EMBL" id="MDO7877141.1"/>
    </source>
</evidence>
<evidence type="ECO:0000256" key="1">
    <source>
        <dbReference type="SAM" id="SignalP"/>
    </source>
</evidence>
<feature type="signal peptide" evidence="1">
    <location>
        <begin position="1"/>
        <end position="17"/>
    </location>
</feature>
<evidence type="ECO:0008006" key="4">
    <source>
        <dbReference type="Google" id="ProtNLM"/>
    </source>
</evidence>
<comment type="caution">
    <text evidence="2">The sequence shown here is derived from an EMBL/GenBank/DDBJ whole genome shotgun (WGS) entry which is preliminary data.</text>
</comment>
<dbReference type="EMBL" id="JAUQSY010000017">
    <property type="protein sequence ID" value="MDO7877141.1"/>
    <property type="molecule type" value="Genomic_DNA"/>
</dbReference>
<protein>
    <recommendedName>
        <fullName evidence="4">Ricin B lectin domain-containing protein</fullName>
    </recommendedName>
</protein>
<keyword evidence="1" id="KW-0732">Signal</keyword>
<dbReference type="Proteomes" id="UP001176429">
    <property type="component" value="Unassembled WGS sequence"/>
</dbReference>
<feature type="chain" id="PRO_5047217825" description="Ricin B lectin domain-containing protein" evidence="1">
    <location>
        <begin position="18"/>
        <end position="217"/>
    </location>
</feature>
<reference evidence="2" key="1">
    <citation type="submission" date="2023-07" db="EMBL/GenBank/DDBJ databases">
        <authorList>
            <person name="Kim M.K."/>
        </authorList>
    </citation>
    <scope>NUCLEOTIDE SEQUENCE</scope>
    <source>
        <strain evidence="2">ASUV-10-1</strain>
    </source>
</reference>
<accession>A0ABT9BFV9</accession>
<gene>
    <name evidence="2" type="ORF">Q5H93_20515</name>
</gene>
<keyword evidence="3" id="KW-1185">Reference proteome</keyword>
<sequence>MKNVLLLFVLSALLLGAAGPKPPPVSISRISAAVYAQAEKRAATGKKAAEKITHPVRKKNGCLVIPTATGNKVFRDKVIANNEVGDVTYEYQGFSAALQQHCIQVQYYESSEWLIVEQNGNIIHLFSPPDYSPNRALILTGSQGLVYSMMPNGMQLFRKTNGKMTLLWELRPATWEPAEFFWVSDALIYLKQERCTPEGETYSPRRFTYAQLVIKKE</sequence>